<dbReference type="FunCoup" id="A0A420WDM1">
    <property type="interactions" value="240"/>
</dbReference>
<dbReference type="EMBL" id="RBII01000002">
    <property type="protein sequence ID" value="RKQ69086.1"/>
    <property type="molecule type" value="Genomic_DNA"/>
</dbReference>
<accession>A0A420WDM1</accession>
<keyword evidence="4" id="KW-1185">Reference proteome</keyword>
<protein>
    <submittedName>
        <fullName evidence="3">Glycosyltransferase involved in cell wall biosynthesis</fullName>
    </submittedName>
</protein>
<dbReference type="Pfam" id="PF13477">
    <property type="entry name" value="Glyco_trans_4_2"/>
    <property type="match status" value="1"/>
</dbReference>
<evidence type="ECO:0000259" key="1">
    <source>
        <dbReference type="Pfam" id="PF00534"/>
    </source>
</evidence>
<dbReference type="PANTHER" id="PTHR12526:SF638">
    <property type="entry name" value="SPORE COAT PROTEIN SA"/>
    <property type="match status" value="1"/>
</dbReference>
<name>A0A420WDM1_9PROT</name>
<dbReference type="OrthoDB" id="9790710at2"/>
<dbReference type="InParanoid" id="A0A420WDM1"/>
<sequence>MSTKKSIVVIGGLPSSLINFRGDFLRALMADGWTVTAMAGGASEEDRAAVEALGVSYRDYPIQRNGLSVKSDLQTFFALRRALADIKPDVVFSYTIKPVIWGGLATRFAGRPKFLALITGLGFTFQKSGFLKSILRGVVSQLYKLSLMGASKVIFQNSDNRQVFESRGLVKPSKAVQVSGSGVNIERYVETPIDTNETKFLLIARLLYDKGISEYIEAAKIVKARYPQARFLLVGPGDPSPNAFPIETVTQLDKEGVIEYLGEAADVRPHLQGCQIYVLPSYHEGLPRTVIEAMSTGRPVITTDVPGCRDTVIEGETGLLVPVKDAVALSEGMMTMIEKREAWQEMGRAGREFAERTFDVNKVNRDLLSYIHEA</sequence>
<evidence type="ECO:0000313" key="3">
    <source>
        <dbReference type="EMBL" id="RKQ69086.1"/>
    </source>
</evidence>
<dbReference type="InterPro" id="IPR001296">
    <property type="entry name" value="Glyco_trans_1"/>
</dbReference>
<reference evidence="3 4" key="1">
    <citation type="submission" date="2018-10" db="EMBL/GenBank/DDBJ databases">
        <title>Genomic Encyclopedia of Type Strains, Phase IV (KMG-IV): sequencing the most valuable type-strain genomes for metagenomic binning, comparative biology and taxonomic classification.</title>
        <authorList>
            <person name="Goeker M."/>
        </authorList>
    </citation>
    <scope>NUCLEOTIDE SEQUENCE [LARGE SCALE GENOMIC DNA]</scope>
    <source>
        <strain evidence="3 4">DSM 22008</strain>
    </source>
</reference>
<feature type="domain" description="Glycosyl transferase family 1" evidence="1">
    <location>
        <begin position="191"/>
        <end position="352"/>
    </location>
</feature>
<keyword evidence="3" id="KW-0808">Transferase</keyword>
<organism evidence="3 4">
    <name type="scientific">Litorimonas taeanensis</name>
    <dbReference type="NCBI Taxonomy" id="568099"/>
    <lineage>
        <taxon>Bacteria</taxon>
        <taxon>Pseudomonadati</taxon>
        <taxon>Pseudomonadota</taxon>
        <taxon>Alphaproteobacteria</taxon>
        <taxon>Maricaulales</taxon>
        <taxon>Robiginitomaculaceae</taxon>
    </lineage>
</organism>
<comment type="caution">
    <text evidence="3">The sequence shown here is derived from an EMBL/GenBank/DDBJ whole genome shotgun (WGS) entry which is preliminary data.</text>
</comment>
<gene>
    <name evidence="3" type="ORF">DES40_1867</name>
</gene>
<feature type="domain" description="Glycosyltransferase subfamily 4-like N-terminal" evidence="2">
    <location>
        <begin position="28"/>
        <end position="157"/>
    </location>
</feature>
<dbReference type="RefSeq" id="WP_121102897.1">
    <property type="nucleotide sequence ID" value="NZ_RBII01000002.1"/>
</dbReference>
<dbReference type="CDD" id="cd03808">
    <property type="entry name" value="GT4_CapM-like"/>
    <property type="match status" value="1"/>
</dbReference>
<dbReference type="PANTHER" id="PTHR12526">
    <property type="entry name" value="GLYCOSYLTRANSFERASE"/>
    <property type="match status" value="1"/>
</dbReference>
<evidence type="ECO:0000259" key="2">
    <source>
        <dbReference type="Pfam" id="PF13477"/>
    </source>
</evidence>
<evidence type="ECO:0000313" key="4">
    <source>
        <dbReference type="Proteomes" id="UP000282211"/>
    </source>
</evidence>
<dbReference type="InterPro" id="IPR028098">
    <property type="entry name" value="Glyco_trans_4-like_N"/>
</dbReference>
<dbReference type="AlphaFoldDB" id="A0A420WDM1"/>
<dbReference type="SUPFAM" id="SSF53756">
    <property type="entry name" value="UDP-Glycosyltransferase/glycogen phosphorylase"/>
    <property type="match status" value="1"/>
</dbReference>
<dbReference type="Gene3D" id="3.40.50.2000">
    <property type="entry name" value="Glycogen Phosphorylase B"/>
    <property type="match status" value="2"/>
</dbReference>
<dbReference type="Pfam" id="PF00534">
    <property type="entry name" value="Glycos_transf_1"/>
    <property type="match status" value="1"/>
</dbReference>
<dbReference type="Proteomes" id="UP000282211">
    <property type="component" value="Unassembled WGS sequence"/>
</dbReference>
<dbReference type="GO" id="GO:0016757">
    <property type="term" value="F:glycosyltransferase activity"/>
    <property type="evidence" value="ECO:0007669"/>
    <property type="project" value="InterPro"/>
</dbReference>
<proteinExistence type="predicted"/>